<feature type="domain" description="Activator of Hsp90 ATPase homologue 1/2-like C-terminal" evidence="2">
    <location>
        <begin position="15"/>
        <end position="135"/>
    </location>
</feature>
<dbReference type="Pfam" id="PF08327">
    <property type="entry name" value="AHSA1"/>
    <property type="match status" value="1"/>
</dbReference>
<organism evidence="3 4">
    <name type="scientific">Pseudonocardia eucalypti</name>
    <dbReference type="NCBI Taxonomy" id="648755"/>
    <lineage>
        <taxon>Bacteria</taxon>
        <taxon>Bacillati</taxon>
        <taxon>Actinomycetota</taxon>
        <taxon>Actinomycetes</taxon>
        <taxon>Pseudonocardiales</taxon>
        <taxon>Pseudonocardiaceae</taxon>
        <taxon>Pseudonocardia</taxon>
    </lineage>
</organism>
<evidence type="ECO:0000256" key="1">
    <source>
        <dbReference type="ARBA" id="ARBA00006817"/>
    </source>
</evidence>
<sequence length="148" mass="16522">MSDNSATYEISVPNSPERVFDAVTDVRGWWNEGIDGGTAEVGDEFTFTDHGSLWCRFRLTEVTGARVVWEVLDSHLSFVEDHDEWTGTRVIFEITRTPDGAGLRFTHHGLRPAVECYDACTRGWDFYINQSLKGLITAGTGQPIPKPG</sequence>
<protein>
    <recommendedName>
        <fullName evidence="2">Activator of Hsp90 ATPase homologue 1/2-like C-terminal domain-containing protein</fullName>
    </recommendedName>
</protein>
<dbReference type="EMBL" id="BAABJP010000024">
    <property type="protein sequence ID" value="GAA5161572.1"/>
    <property type="molecule type" value="Genomic_DNA"/>
</dbReference>
<dbReference type="Gene3D" id="3.30.530.20">
    <property type="match status" value="1"/>
</dbReference>
<name>A0ABP9QGJ7_9PSEU</name>
<comment type="caution">
    <text evidence="3">The sequence shown here is derived from an EMBL/GenBank/DDBJ whole genome shotgun (WGS) entry which is preliminary data.</text>
</comment>
<evidence type="ECO:0000313" key="4">
    <source>
        <dbReference type="Proteomes" id="UP001428817"/>
    </source>
</evidence>
<evidence type="ECO:0000259" key="2">
    <source>
        <dbReference type="Pfam" id="PF08327"/>
    </source>
</evidence>
<dbReference type="RefSeq" id="WP_185060096.1">
    <property type="nucleotide sequence ID" value="NZ_BAABJP010000024.1"/>
</dbReference>
<gene>
    <name evidence="3" type="ORF">GCM10023321_46000</name>
</gene>
<proteinExistence type="inferred from homology"/>
<dbReference type="SUPFAM" id="SSF55961">
    <property type="entry name" value="Bet v1-like"/>
    <property type="match status" value="1"/>
</dbReference>
<reference evidence="4" key="1">
    <citation type="journal article" date="2019" name="Int. J. Syst. Evol. Microbiol.">
        <title>The Global Catalogue of Microorganisms (GCM) 10K type strain sequencing project: providing services to taxonomists for standard genome sequencing and annotation.</title>
        <authorList>
            <consortium name="The Broad Institute Genomics Platform"/>
            <consortium name="The Broad Institute Genome Sequencing Center for Infectious Disease"/>
            <person name="Wu L."/>
            <person name="Ma J."/>
        </authorList>
    </citation>
    <scope>NUCLEOTIDE SEQUENCE [LARGE SCALE GENOMIC DNA]</scope>
    <source>
        <strain evidence="4">JCM 18303</strain>
    </source>
</reference>
<comment type="similarity">
    <text evidence="1">Belongs to the AHA1 family.</text>
</comment>
<dbReference type="InterPro" id="IPR013538">
    <property type="entry name" value="ASHA1/2-like_C"/>
</dbReference>
<dbReference type="CDD" id="cd07814">
    <property type="entry name" value="SRPBCC_CalC_Aha1-like"/>
    <property type="match status" value="1"/>
</dbReference>
<accession>A0ABP9QGJ7</accession>
<evidence type="ECO:0000313" key="3">
    <source>
        <dbReference type="EMBL" id="GAA5161572.1"/>
    </source>
</evidence>
<keyword evidence="4" id="KW-1185">Reference proteome</keyword>
<dbReference type="Proteomes" id="UP001428817">
    <property type="component" value="Unassembled WGS sequence"/>
</dbReference>
<dbReference type="InterPro" id="IPR023393">
    <property type="entry name" value="START-like_dom_sf"/>
</dbReference>